<keyword evidence="1" id="KW-0732">Signal</keyword>
<dbReference type="EMBL" id="CADIKH010000005">
    <property type="protein sequence ID" value="CAB3751085.1"/>
    <property type="molecule type" value="Genomic_DNA"/>
</dbReference>
<feature type="signal peptide" evidence="1">
    <location>
        <begin position="1"/>
        <end position="23"/>
    </location>
</feature>
<name>A0A6J5DDL3_9BURK</name>
<sequence>MIFRMPIRFALFGLIAIAARAHASWTVAQADTPAAAIHDAQMVQVEVGQRLAINDIVETPSNAGMQIQDETGENVLALGPGTRVLLARDAHIALLRGWIKALHACSAAVNCAAPVVDTERGRYTLGNHATIVVASSPPGYDDADAVFCESGSVSALSLPNAHGRLAAVQLSAGQFAARRASSPSMIEASRPDGAFLAAMPVAFRDELRALSPAPVAHDKPSGTARPVAYDDVSDWLQSSLTVRTQPGTRFTDRFRVRLSDPAFRRDVDAHLGTLPEWRVLLHPPAPRIVPSATPRSPASSVPPVYRSLFLRP</sequence>
<protein>
    <recommendedName>
        <fullName evidence="4">FecR protein domain-containing protein</fullName>
    </recommendedName>
</protein>
<gene>
    <name evidence="2" type="ORF">LMG29542_01409</name>
</gene>
<evidence type="ECO:0008006" key="4">
    <source>
        <dbReference type="Google" id="ProtNLM"/>
    </source>
</evidence>
<organism evidence="2 3">
    <name type="scientific">Paraburkholderia humisilvae</name>
    <dbReference type="NCBI Taxonomy" id="627669"/>
    <lineage>
        <taxon>Bacteria</taxon>
        <taxon>Pseudomonadati</taxon>
        <taxon>Pseudomonadota</taxon>
        <taxon>Betaproteobacteria</taxon>
        <taxon>Burkholderiales</taxon>
        <taxon>Burkholderiaceae</taxon>
        <taxon>Paraburkholderia</taxon>
    </lineage>
</organism>
<evidence type="ECO:0000313" key="2">
    <source>
        <dbReference type="EMBL" id="CAB3751085.1"/>
    </source>
</evidence>
<feature type="chain" id="PRO_5026670333" description="FecR protein domain-containing protein" evidence="1">
    <location>
        <begin position="24"/>
        <end position="312"/>
    </location>
</feature>
<proteinExistence type="predicted"/>
<evidence type="ECO:0000256" key="1">
    <source>
        <dbReference type="SAM" id="SignalP"/>
    </source>
</evidence>
<dbReference type="Proteomes" id="UP000494363">
    <property type="component" value="Unassembled WGS sequence"/>
</dbReference>
<accession>A0A6J5DDL3</accession>
<reference evidence="2 3" key="1">
    <citation type="submission" date="2020-04" db="EMBL/GenBank/DDBJ databases">
        <authorList>
            <person name="De Canck E."/>
        </authorList>
    </citation>
    <scope>NUCLEOTIDE SEQUENCE [LARGE SCALE GENOMIC DNA]</scope>
    <source>
        <strain evidence="2 3">LMG 29542</strain>
    </source>
</reference>
<dbReference type="AlphaFoldDB" id="A0A6J5DDL3"/>
<keyword evidence="3" id="KW-1185">Reference proteome</keyword>
<evidence type="ECO:0000313" key="3">
    <source>
        <dbReference type="Proteomes" id="UP000494363"/>
    </source>
</evidence>